<reference evidence="1" key="1">
    <citation type="submission" date="2020-05" db="EMBL/GenBank/DDBJ databases">
        <authorList>
            <person name="Chiriac C."/>
            <person name="Salcher M."/>
            <person name="Ghai R."/>
            <person name="Kavagutti S V."/>
        </authorList>
    </citation>
    <scope>NUCLEOTIDE SEQUENCE</scope>
</reference>
<dbReference type="EMBL" id="CAFBMR010000046">
    <property type="protein sequence ID" value="CAB4917064.1"/>
    <property type="molecule type" value="Genomic_DNA"/>
</dbReference>
<dbReference type="InterPro" id="IPR029063">
    <property type="entry name" value="SAM-dependent_MTases_sf"/>
</dbReference>
<dbReference type="AlphaFoldDB" id="A0A6J7HBR0"/>
<evidence type="ECO:0000313" key="1">
    <source>
        <dbReference type="EMBL" id="CAB4917064.1"/>
    </source>
</evidence>
<dbReference type="Pfam" id="PF13578">
    <property type="entry name" value="Methyltransf_24"/>
    <property type="match status" value="1"/>
</dbReference>
<dbReference type="SUPFAM" id="SSF53335">
    <property type="entry name" value="S-adenosyl-L-methionine-dependent methyltransferases"/>
    <property type="match status" value="1"/>
</dbReference>
<proteinExistence type="predicted"/>
<gene>
    <name evidence="1" type="ORF">UFOPK3610_01189</name>
</gene>
<protein>
    <submittedName>
        <fullName evidence="1">Unannotated protein</fullName>
    </submittedName>
</protein>
<organism evidence="1">
    <name type="scientific">freshwater metagenome</name>
    <dbReference type="NCBI Taxonomy" id="449393"/>
    <lineage>
        <taxon>unclassified sequences</taxon>
        <taxon>metagenomes</taxon>
        <taxon>ecological metagenomes</taxon>
    </lineage>
</organism>
<accession>A0A6J7HBR0</accession>
<name>A0A6J7HBR0_9ZZZZ</name>
<dbReference type="Gene3D" id="3.40.50.150">
    <property type="entry name" value="Vaccinia Virus protein VP39"/>
    <property type="match status" value="1"/>
</dbReference>
<sequence length="221" mass="24403">MTTSAHVPVELAALKRRITRHLWLHASPPLEGSSSPEELQFLLETTLRSDARRIVEIGFNGGFSAQTFLSAHPDTTVLSFDLGRRRAARTGKAYVDELFPGRHTLIEGDSRFTVSQYAGEHPGETFDLAFIDGGHAYENAWADITNLRALCRTGTTVVMDDLVPWRPWGAGPARAWSQAITEGLVDQHELYQDGKRVATVGQRATRAWALGSYRALPVVCC</sequence>